<gene>
    <name evidence="2" type="ORF">NPX13_g2101</name>
</gene>
<name>A0A9W8NK85_9PEZI</name>
<feature type="region of interest" description="Disordered" evidence="1">
    <location>
        <begin position="1"/>
        <end position="43"/>
    </location>
</feature>
<dbReference type="EMBL" id="JANPWZ010000211">
    <property type="protein sequence ID" value="KAJ3578460.1"/>
    <property type="molecule type" value="Genomic_DNA"/>
</dbReference>
<keyword evidence="3" id="KW-1185">Reference proteome</keyword>
<comment type="caution">
    <text evidence="2">The sequence shown here is derived from an EMBL/GenBank/DDBJ whole genome shotgun (WGS) entry which is preliminary data.</text>
</comment>
<feature type="compositionally biased region" description="Polar residues" evidence="1">
    <location>
        <begin position="1"/>
        <end position="12"/>
    </location>
</feature>
<proteinExistence type="predicted"/>
<evidence type="ECO:0000313" key="2">
    <source>
        <dbReference type="EMBL" id="KAJ3578460.1"/>
    </source>
</evidence>
<organism evidence="2 3">
    <name type="scientific">Xylaria arbuscula</name>
    <dbReference type="NCBI Taxonomy" id="114810"/>
    <lineage>
        <taxon>Eukaryota</taxon>
        <taxon>Fungi</taxon>
        <taxon>Dikarya</taxon>
        <taxon>Ascomycota</taxon>
        <taxon>Pezizomycotina</taxon>
        <taxon>Sordariomycetes</taxon>
        <taxon>Xylariomycetidae</taxon>
        <taxon>Xylariales</taxon>
        <taxon>Xylariaceae</taxon>
        <taxon>Xylaria</taxon>
    </lineage>
</organism>
<accession>A0A9W8NK85</accession>
<evidence type="ECO:0000313" key="3">
    <source>
        <dbReference type="Proteomes" id="UP001148614"/>
    </source>
</evidence>
<dbReference type="Proteomes" id="UP001148614">
    <property type="component" value="Unassembled WGS sequence"/>
</dbReference>
<dbReference type="AlphaFoldDB" id="A0A9W8NK85"/>
<sequence>MMASTPGSSFSDRSGALHTDTNDRKTTRAILPPSPSTVRFTDNSDIDGATEAYNIIWDSFCGLPTRDAYPSFSLPDQQAYDRLCEKVSEHDGLLSYFNESLRKDWNAETGILTLRLMPSPMHEHFQDCLIDAIKKELNRIATEYLSL</sequence>
<evidence type="ECO:0000256" key="1">
    <source>
        <dbReference type="SAM" id="MobiDB-lite"/>
    </source>
</evidence>
<protein>
    <submittedName>
        <fullName evidence="2">Uncharacterized protein</fullName>
    </submittedName>
</protein>
<reference evidence="2" key="1">
    <citation type="submission" date="2022-07" db="EMBL/GenBank/DDBJ databases">
        <title>Genome Sequence of Xylaria arbuscula.</title>
        <authorList>
            <person name="Buettner E."/>
        </authorList>
    </citation>
    <scope>NUCLEOTIDE SEQUENCE</scope>
    <source>
        <strain evidence="2">VT107</strain>
    </source>
</reference>